<dbReference type="SUPFAM" id="SSF51905">
    <property type="entry name" value="FAD/NAD(P)-binding domain"/>
    <property type="match status" value="1"/>
</dbReference>
<sequence length="416" mass="44068">MGVECTGRRACATGAPAPGPLTTRTYPAGMTVSPSPAPPQPGRTGRATVVVIGAGQAGLSAAYHLRRRGFVGLIPNDDGAAGVPEDAPGTFVVLDAETAPGGAWQHRWDSLTMATVNHIHELPGDPVPPADPAARANALLPAYFADYEARFALPIRRSVRVRRVERIGEPGRARGLLVRTDGAPGTWRADFVVNATGTWTSPRWPSVPGMRSFRGRQLHTHDYVSKDEFAGQRVVIVGMGVSATQLLAEISTVADTLWVTRREPQWQDSAAPGALAESVRGVDERTRAGLPPGSVVGATGMHRSSWVREAETRGVLVRHPMFTAVEPDGVRMPDGSFEPADVILWATGFRPAIRHLAPLRLRTPAGGIRVAGGRALDEPRLFLLGYGPSQSTVGANRAGRDAARAILSDLAGSASD</sequence>
<evidence type="ECO:0000256" key="4">
    <source>
        <dbReference type="ARBA" id="ARBA00023002"/>
    </source>
</evidence>
<evidence type="ECO:0000313" key="6">
    <source>
        <dbReference type="Proteomes" id="UP000184253"/>
    </source>
</evidence>
<comment type="caution">
    <text evidence="5">The sequence shown here is derived from an EMBL/GenBank/DDBJ whole genome shotgun (WGS) entry which is preliminary data.</text>
</comment>
<dbReference type="PANTHER" id="PTHR43539">
    <property type="entry name" value="FLAVIN-BINDING MONOOXYGENASE-LIKE PROTEIN (AFU_ORTHOLOGUE AFUA_4G09220)"/>
    <property type="match status" value="1"/>
</dbReference>
<dbReference type="InterPro" id="IPR020946">
    <property type="entry name" value="Flavin_mOase-like"/>
</dbReference>
<dbReference type="EMBL" id="FRCE01000008">
    <property type="protein sequence ID" value="SHL69894.1"/>
    <property type="molecule type" value="Genomic_DNA"/>
</dbReference>
<dbReference type="GO" id="GO:0016491">
    <property type="term" value="F:oxidoreductase activity"/>
    <property type="evidence" value="ECO:0007669"/>
    <property type="project" value="UniProtKB-KW"/>
</dbReference>
<evidence type="ECO:0000256" key="1">
    <source>
        <dbReference type="ARBA" id="ARBA00010139"/>
    </source>
</evidence>
<gene>
    <name evidence="5" type="ORF">SAMN04487849_10898</name>
</gene>
<dbReference type="PANTHER" id="PTHR43539:SF78">
    <property type="entry name" value="FLAVIN-CONTAINING MONOOXYGENASE"/>
    <property type="match status" value="1"/>
</dbReference>
<keyword evidence="4" id="KW-0560">Oxidoreductase</keyword>
<evidence type="ECO:0000256" key="2">
    <source>
        <dbReference type="ARBA" id="ARBA00022630"/>
    </source>
</evidence>
<dbReference type="Proteomes" id="UP000184253">
    <property type="component" value="Unassembled WGS sequence"/>
</dbReference>
<reference evidence="5 6" key="1">
    <citation type="submission" date="2016-11" db="EMBL/GenBank/DDBJ databases">
        <authorList>
            <person name="Varghese N."/>
            <person name="Submissions S."/>
        </authorList>
    </citation>
    <scope>NUCLEOTIDE SEQUENCE [LARGE SCALE GENOMIC DNA]</scope>
    <source>
        <strain evidence="5 6">VTM4R57</strain>
    </source>
</reference>
<protein>
    <submittedName>
        <fullName evidence="5">Predicted flavoprotein CzcO associated with the cation diffusion facilitator CzcD</fullName>
    </submittedName>
</protein>
<evidence type="ECO:0000256" key="3">
    <source>
        <dbReference type="ARBA" id="ARBA00022827"/>
    </source>
</evidence>
<dbReference type="AlphaFoldDB" id="A0ABD7M8X1"/>
<dbReference type="InterPro" id="IPR050982">
    <property type="entry name" value="Auxin_biosynth/cation_transpt"/>
</dbReference>
<evidence type="ECO:0000313" key="5">
    <source>
        <dbReference type="EMBL" id="SHL69894.1"/>
    </source>
</evidence>
<dbReference type="PRINTS" id="PR00368">
    <property type="entry name" value="FADPNR"/>
</dbReference>
<dbReference type="PRINTS" id="PR00411">
    <property type="entry name" value="PNDRDTASEI"/>
</dbReference>
<dbReference type="InterPro" id="IPR036188">
    <property type="entry name" value="FAD/NAD-bd_sf"/>
</dbReference>
<keyword evidence="2" id="KW-0285">Flavoprotein</keyword>
<comment type="similarity">
    <text evidence="1">Belongs to the FAD-binding monooxygenase family.</text>
</comment>
<proteinExistence type="inferred from homology"/>
<organism evidence="5 6">
    <name type="scientific">Micrococcus luteus</name>
    <name type="common">Micrococcus lysodeikticus</name>
    <dbReference type="NCBI Taxonomy" id="1270"/>
    <lineage>
        <taxon>Bacteria</taxon>
        <taxon>Bacillati</taxon>
        <taxon>Actinomycetota</taxon>
        <taxon>Actinomycetes</taxon>
        <taxon>Micrococcales</taxon>
        <taxon>Micrococcaceae</taxon>
        <taxon>Micrococcus</taxon>
    </lineage>
</organism>
<name>A0ABD7M8X1_MICLU</name>
<keyword evidence="3" id="KW-0274">FAD</keyword>
<accession>A0ABD7M8X1</accession>
<dbReference type="Gene3D" id="3.50.50.60">
    <property type="entry name" value="FAD/NAD(P)-binding domain"/>
    <property type="match status" value="1"/>
</dbReference>
<dbReference type="Pfam" id="PF00743">
    <property type="entry name" value="FMO-like"/>
    <property type="match status" value="1"/>
</dbReference>